<feature type="domain" description="DUF7882" evidence="1">
    <location>
        <begin position="15"/>
        <end position="96"/>
    </location>
</feature>
<protein>
    <recommendedName>
        <fullName evidence="1">DUF7882 domain-containing protein</fullName>
    </recommendedName>
</protein>
<proteinExistence type="predicted"/>
<accession>A0ABV9R492</accession>
<keyword evidence="3" id="KW-1185">Reference proteome</keyword>
<evidence type="ECO:0000313" key="2">
    <source>
        <dbReference type="EMBL" id="MFC4828931.1"/>
    </source>
</evidence>
<dbReference type="RefSeq" id="WP_204392237.1">
    <property type="nucleotide sequence ID" value="NZ_JAFBBW010000001.1"/>
</dbReference>
<organism evidence="2 3">
    <name type="scientific">Agromyces aurantiacus</name>
    <dbReference type="NCBI Taxonomy" id="165814"/>
    <lineage>
        <taxon>Bacteria</taxon>
        <taxon>Bacillati</taxon>
        <taxon>Actinomycetota</taxon>
        <taxon>Actinomycetes</taxon>
        <taxon>Micrococcales</taxon>
        <taxon>Microbacteriaceae</taxon>
        <taxon>Agromyces</taxon>
    </lineage>
</organism>
<evidence type="ECO:0000259" key="1">
    <source>
        <dbReference type="Pfam" id="PF25355"/>
    </source>
</evidence>
<name>A0ABV9R492_9MICO</name>
<gene>
    <name evidence="2" type="ORF">ACFPER_09040</name>
</gene>
<dbReference type="InterPro" id="IPR057204">
    <property type="entry name" value="DUF7882"/>
</dbReference>
<dbReference type="Pfam" id="PF25355">
    <property type="entry name" value="DUF7882"/>
    <property type="match status" value="1"/>
</dbReference>
<evidence type="ECO:0000313" key="3">
    <source>
        <dbReference type="Proteomes" id="UP001595960"/>
    </source>
</evidence>
<sequence>MPETAHPALEIDGWMRIELDDDVLAHVALVVFSKLRRNEPLLVSWTDPEGSAMQAWVHPNSTIVARHTPGVESSIDRVRAERMMVAANSTPGLRLARFAPDDRAGAIPAAQPMAPAA</sequence>
<dbReference type="EMBL" id="JBHSJC010000001">
    <property type="protein sequence ID" value="MFC4828931.1"/>
    <property type="molecule type" value="Genomic_DNA"/>
</dbReference>
<reference evidence="3" key="1">
    <citation type="journal article" date="2019" name="Int. J. Syst. Evol. Microbiol.">
        <title>The Global Catalogue of Microorganisms (GCM) 10K type strain sequencing project: providing services to taxonomists for standard genome sequencing and annotation.</title>
        <authorList>
            <consortium name="The Broad Institute Genomics Platform"/>
            <consortium name="The Broad Institute Genome Sequencing Center for Infectious Disease"/>
            <person name="Wu L."/>
            <person name="Ma J."/>
        </authorList>
    </citation>
    <scope>NUCLEOTIDE SEQUENCE [LARGE SCALE GENOMIC DNA]</scope>
    <source>
        <strain evidence="3">CGMCC 1.12192</strain>
    </source>
</reference>
<comment type="caution">
    <text evidence="2">The sequence shown here is derived from an EMBL/GenBank/DDBJ whole genome shotgun (WGS) entry which is preliminary data.</text>
</comment>
<dbReference type="Proteomes" id="UP001595960">
    <property type="component" value="Unassembled WGS sequence"/>
</dbReference>